<proteinExistence type="predicted"/>
<dbReference type="PANTHER" id="PTHR31360">
    <property type="match status" value="1"/>
</dbReference>
<name>A0ABZ0EV85_9BURK</name>
<evidence type="ECO:0000313" key="1">
    <source>
        <dbReference type="EMBL" id="WOD20795.1"/>
    </source>
</evidence>
<reference evidence="1 2" key="1">
    <citation type="submission" date="2023-10" db="EMBL/GenBank/DDBJ databases">
        <title>Surface-active antibiotics is a multifunctional adaptation for post-fire microbes.</title>
        <authorList>
            <person name="Liu M.D."/>
            <person name="Du Y."/>
            <person name="Koupaei S.K."/>
            <person name="Kim N.R."/>
            <person name="Zhang W."/>
            <person name="Traxler M.F."/>
        </authorList>
    </citation>
    <scope>NUCLEOTIDE SEQUENCE [LARGE SCALE GENOMIC DNA]</scope>
    <source>
        <strain evidence="1 2">F3</strain>
    </source>
</reference>
<protein>
    <submittedName>
        <fullName evidence="1">DUF1264 domain-containing protein</fullName>
    </submittedName>
</protein>
<gene>
    <name evidence="1" type="ORF">RW095_29460</name>
</gene>
<accession>A0ABZ0EV85</accession>
<dbReference type="InterPro" id="IPR010686">
    <property type="entry name" value="OBAP-like"/>
</dbReference>
<evidence type="ECO:0000313" key="2">
    <source>
        <dbReference type="Proteomes" id="UP001302652"/>
    </source>
</evidence>
<sequence>MRLPPRIPDVAGHALMQDLVTTYGKTWHTWQIDRDASFPPGIPQLMMGFTREVQAKKT</sequence>
<dbReference type="EMBL" id="CP136513">
    <property type="protein sequence ID" value="WOD20795.1"/>
    <property type="molecule type" value="Genomic_DNA"/>
</dbReference>
<organism evidence="1 2">
    <name type="scientific">Paraburkholderia kirstenboschensis</name>
    <dbReference type="NCBI Taxonomy" id="1245436"/>
    <lineage>
        <taxon>Bacteria</taxon>
        <taxon>Pseudomonadati</taxon>
        <taxon>Pseudomonadota</taxon>
        <taxon>Betaproteobacteria</taxon>
        <taxon>Burkholderiales</taxon>
        <taxon>Burkholderiaceae</taxon>
        <taxon>Paraburkholderia</taxon>
    </lineage>
</organism>
<keyword evidence="2" id="KW-1185">Reference proteome</keyword>
<dbReference type="Proteomes" id="UP001302652">
    <property type="component" value="Chromosome 1"/>
</dbReference>
<dbReference type="PANTHER" id="PTHR31360:SF0">
    <property type="entry name" value="OIL BODY-ASSOCIATED PROTEIN 1B"/>
    <property type="match status" value="1"/>
</dbReference>
<dbReference type="Pfam" id="PF06884">
    <property type="entry name" value="DUF1264"/>
    <property type="match status" value="1"/>
</dbReference>